<evidence type="ECO:0000313" key="2">
    <source>
        <dbReference type="Proteomes" id="UP000050898"/>
    </source>
</evidence>
<reference evidence="1 2" key="1">
    <citation type="journal article" date="2015" name="Genome Announc.">
        <title>Expanding the biotechnology potential of lactobacilli through comparative genomics of 213 strains and associated genera.</title>
        <authorList>
            <person name="Sun Z."/>
            <person name="Harris H.M."/>
            <person name="McCann A."/>
            <person name="Guo C."/>
            <person name="Argimon S."/>
            <person name="Zhang W."/>
            <person name="Yang X."/>
            <person name="Jeffery I.B."/>
            <person name="Cooney J.C."/>
            <person name="Kagawa T.F."/>
            <person name="Liu W."/>
            <person name="Song Y."/>
            <person name="Salvetti E."/>
            <person name="Wrobel A."/>
            <person name="Rasinkangas P."/>
            <person name="Parkhill J."/>
            <person name="Rea M.C."/>
            <person name="O'Sullivan O."/>
            <person name="Ritari J."/>
            <person name="Douillard F.P."/>
            <person name="Paul Ross R."/>
            <person name="Yang R."/>
            <person name="Briner A.E."/>
            <person name="Felis G.E."/>
            <person name="de Vos W.M."/>
            <person name="Barrangou R."/>
            <person name="Klaenhammer T.R."/>
            <person name="Caufield P.W."/>
            <person name="Cui Y."/>
            <person name="Zhang H."/>
            <person name="O'Toole P.W."/>
        </authorList>
    </citation>
    <scope>NUCLEOTIDE SEQUENCE [LARGE SCALE GENOMIC DNA]</scope>
    <source>
        <strain evidence="1 2">DSM 20444</strain>
    </source>
</reference>
<organism evidence="1 2">
    <name type="scientific">Liquorilactobacillus mali KCTC 3596 = DSM 20444</name>
    <dbReference type="NCBI Taxonomy" id="1046596"/>
    <lineage>
        <taxon>Bacteria</taxon>
        <taxon>Bacillati</taxon>
        <taxon>Bacillota</taxon>
        <taxon>Bacilli</taxon>
        <taxon>Lactobacillales</taxon>
        <taxon>Lactobacillaceae</taxon>
        <taxon>Liquorilactobacillus</taxon>
    </lineage>
</organism>
<dbReference type="PATRIC" id="fig|1046596.6.peg.1822"/>
<dbReference type="RefSeq" id="WP_003688643.1">
    <property type="nucleotide sequence ID" value="NZ_AKKT01000064.1"/>
</dbReference>
<protein>
    <submittedName>
        <fullName evidence="1">Uncharacterized protein</fullName>
    </submittedName>
</protein>
<proteinExistence type="predicted"/>
<dbReference type="Proteomes" id="UP000050898">
    <property type="component" value="Unassembled WGS sequence"/>
</dbReference>
<accession>J1F3Z6</accession>
<evidence type="ECO:0000313" key="1">
    <source>
        <dbReference type="EMBL" id="KRN08818.1"/>
    </source>
</evidence>
<keyword evidence="2" id="KW-1185">Reference proteome</keyword>
<dbReference type="AlphaFoldDB" id="J1F3Z6"/>
<gene>
    <name evidence="1" type="ORF">FD00_GL001732</name>
</gene>
<comment type="caution">
    <text evidence="1">The sequence shown here is derived from an EMBL/GenBank/DDBJ whole genome shotgun (WGS) entry which is preliminary data.</text>
</comment>
<name>J1F3Z6_9LACO</name>
<dbReference type="EMBL" id="AYYH01000046">
    <property type="protein sequence ID" value="KRN08818.1"/>
    <property type="molecule type" value="Genomic_DNA"/>
</dbReference>
<sequence>MNGEKDYGKINDELLGVLVGTDGELSKRFLNGKHSKDYYVTRQVASELAMQAPEVLDSVQTPYLIVADSPNALIGKLVKHLIKTIKPEQTSDGKWRLTVPMCESHES</sequence>
<dbReference type="GeneID" id="98316201"/>